<accession>T5AJ42</accession>
<feature type="compositionally biased region" description="Polar residues" evidence="1">
    <location>
        <begin position="1074"/>
        <end position="1084"/>
    </location>
</feature>
<feature type="region of interest" description="Disordered" evidence="1">
    <location>
        <begin position="1072"/>
        <end position="1113"/>
    </location>
</feature>
<proteinExistence type="predicted"/>
<evidence type="ECO:0000313" key="3">
    <source>
        <dbReference type="Proteomes" id="UP000019374"/>
    </source>
</evidence>
<sequence length="1191" mass="127341">MDRGRRAAATSRRKPLPGSASPQSTSEASMERLQSPTSPVMPPATNATTPQTAPQSRRGSRAAQHAFLFSTPGPNRPQPSKKRSRTMDGFGFADDDFVDDGSPKKGGHSLRKRARVDYTLEHIDDEVMVPNSTMASSSTRGRKRKSDNMDASEDLYGTHPAKKRGNSLGADALSSVRRNPARKSIETSIYEEDDDVKDVIEVGVSFSDVGESDPARPSHSGDSSTAQSPEASSGKPPAAATGSESIAQQPATRQHQDANVPAETLDPVSTTENDSSVPAQNEVIQSPQPERCSDSQKAPSFTESTLNSAQEAQQTLSVAEKPIEATGLEGRQPSPAADAKDAPESQESAIEQSVEEEVIPSTQDQAEKSFAEDLVLQTTTLSLTDRDVGQDGAETVQLKNGASEPAPVPQDTAVTAKEVEHGSEQPQNTCQNTCQNTEESKVEQIAHGIQEGERPISEPPTITTSDTSQPFIMPNIAGPVEPDPGPTSGVPAVQVPPADGTLASEEPSSQSTDQGVATKSVTGQTAPAGQDRPWAHLSPYLPGEIDIYPEKRGDNGDGAGAGQTSENKDNKTAANVENPESSGETGTDGAGNMPADESSATALGTHAGDSPGVESTEPTATNSPVAAAAEENSEDANAAESQGAPDKSVFYKYRKIRDPADFAAALQNHKQMSTEELCQVLDVVNAAMREWQHEYQESIHFVSDWENATRRQEADAKYEMKTRDLSTAIEKHIEPDFTVKGYKAKQPENIEETRWVQSQDRIMAASYFFPYDPHPNKIGFQDLENCVDEGVKTRSRSLRSRPKPTAKASEAEEVTTKRTRKPVQLFDPAAQQPSRSGTPASTMTGRNRQLNKQGETQQKTTSTKARDESTSDAEEAPRQKGRRRRRTNAAAKEASSNATEGSSPPSPPSPEVLGGQGEPFVKPGPPRGKKASQLAEQALDAEAKTKPAKEPRKSHVLTLKIPKSKNLSEYSSTITDNGDSRPSTASSDSTSHTAESSYSFRPKRQKRFRDEPEDYGVTDEQPPKKRGKRAAPQGDALAKDGIVGYKADNAAAATAAPTTAAGRKLPKIKVISKTAASRNNTPASQPAVAGEAEERPKDYNSMTKSEKMSASMKSRWANGNMAGAVEKRKATLAAKKAAQVAADNKVGAIAPKPTKVRVIKREPVAQQEQKQKTEFIHHGVPGAGSPPGANN</sequence>
<feature type="compositionally biased region" description="Basic residues" evidence="1">
    <location>
        <begin position="793"/>
        <end position="804"/>
    </location>
</feature>
<feature type="compositionally biased region" description="Basic and acidic residues" evidence="1">
    <location>
        <begin position="1161"/>
        <end position="1177"/>
    </location>
</feature>
<feature type="compositionally biased region" description="Polar residues" evidence="1">
    <location>
        <begin position="460"/>
        <end position="470"/>
    </location>
</feature>
<dbReference type="OrthoDB" id="4115400at2759"/>
<feature type="compositionally biased region" description="Low complexity" evidence="1">
    <location>
        <begin position="980"/>
        <end position="999"/>
    </location>
</feature>
<protein>
    <submittedName>
        <fullName evidence="2">Uncharacterized protein</fullName>
    </submittedName>
</protein>
<feature type="region of interest" description="Disordered" evidence="1">
    <location>
        <begin position="1"/>
        <end position="114"/>
    </location>
</feature>
<feature type="compositionally biased region" description="Polar residues" evidence="1">
    <location>
        <begin position="831"/>
        <end position="863"/>
    </location>
</feature>
<feature type="region of interest" description="Disordered" evidence="1">
    <location>
        <begin position="385"/>
        <end position="644"/>
    </location>
</feature>
<feature type="compositionally biased region" description="Polar residues" evidence="1">
    <location>
        <begin position="267"/>
        <end position="288"/>
    </location>
</feature>
<feature type="compositionally biased region" description="Basic and acidic residues" evidence="1">
    <location>
        <begin position="438"/>
        <end position="456"/>
    </location>
</feature>
<feature type="compositionally biased region" description="Low complexity" evidence="1">
    <location>
        <begin position="43"/>
        <end position="55"/>
    </location>
</feature>
<feature type="compositionally biased region" description="Polar residues" evidence="1">
    <location>
        <begin position="965"/>
        <end position="977"/>
    </location>
</feature>
<feature type="region of interest" description="Disordered" evidence="1">
    <location>
        <begin position="1161"/>
        <end position="1191"/>
    </location>
</feature>
<feature type="compositionally biased region" description="Polar residues" evidence="1">
    <location>
        <begin position="295"/>
        <end position="317"/>
    </location>
</feature>
<organism evidence="2 3">
    <name type="scientific">Ophiocordyceps sinensis (strain Co18 / CGMCC 3.14243)</name>
    <name type="common">Yarsagumba caterpillar fungus</name>
    <name type="synonym">Hirsutella sinensis</name>
    <dbReference type="NCBI Taxonomy" id="911162"/>
    <lineage>
        <taxon>Eukaryota</taxon>
        <taxon>Fungi</taxon>
        <taxon>Dikarya</taxon>
        <taxon>Ascomycota</taxon>
        <taxon>Pezizomycotina</taxon>
        <taxon>Sordariomycetes</taxon>
        <taxon>Hypocreomycetidae</taxon>
        <taxon>Hypocreales</taxon>
        <taxon>Ophiocordycipitaceae</taxon>
        <taxon>Ophiocordyceps</taxon>
    </lineage>
</organism>
<evidence type="ECO:0000313" key="2">
    <source>
        <dbReference type="EMBL" id="EQL01848.1"/>
    </source>
</evidence>
<feature type="compositionally biased region" description="Basic and acidic residues" evidence="1">
    <location>
        <begin position="941"/>
        <end position="953"/>
    </location>
</feature>
<feature type="compositionally biased region" description="Polar residues" evidence="1">
    <location>
        <begin position="220"/>
        <end position="231"/>
    </location>
</feature>
<dbReference type="EMBL" id="KE652407">
    <property type="protein sequence ID" value="EQL01848.1"/>
    <property type="molecule type" value="Genomic_DNA"/>
</dbReference>
<reference evidence="2 3" key="1">
    <citation type="journal article" date="2013" name="Chin. Sci. Bull.">
        <title>Genome survey uncovers the secrets of sex and lifestyle in caterpillar fungus.</title>
        <authorList>
            <person name="Hu X."/>
            <person name="Zhang Y."/>
            <person name="Xiao G."/>
            <person name="Zheng P."/>
            <person name="Xia Y."/>
            <person name="Zhang X."/>
            <person name="St Leger R.J."/>
            <person name="Liu X."/>
            <person name="Wang C."/>
        </authorList>
    </citation>
    <scope>NUCLEOTIDE SEQUENCE [LARGE SCALE GENOMIC DNA]</scope>
    <source>
        <strain evidence="3">Co18 / CGMCC 3.14243</strain>
        <tissue evidence="2">Fruit-body</tissue>
    </source>
</reference>
<dbReference type="HOGENOM" id="CLU_007440_0_0_1"/>
<feature type="compositionally biased region" description="Low complexity" evidence="1">
    <location>
        <begin position="427"/>
        <end position="437"/>
    </location>
</feature>
<dbReference type="Proteomes" id="UP000019374">
    <property type="component" value="Unassembled WGS sequence"/>
</dbReference>
<evidence type="ECO:0000256" key="1">
    <source>
        <dbReference type="SAM" id="MobiDB-lite"/>
    </source>
</evidence>
<feature type="compositionally biased region" description="Polar residues" evidence="1">
    <location>
        <begin position="572"/>
        <end position="585"/>
    </location>
</feature>
<feature type="compositionally biased region" description="Polar residues" evidence="1">
    <location>
        <begin position="20"/>
        <end position="38"/>
    </location>
</feature>
<feature type="compositionally biased region" description="Low complexity" evidence="1">
    <location>
        <begin position="626"/>
        <end position="641"/>
    </location>
</feature>
<feature type="compositionally biased region" description="Polar residues" evidence="1">
    <location>
        <begin position="506"/>
        <end position="527"/>
    </location>
</feature>
<feature type="compositionally biased region" description="Polar residues" evidence="1">
    <location>
        <begin position="130"/>
        <end position="139"/>
    </location>
</feature>
<name>T5AJ42_OPHSC</name>
<dbReference type="eggNOG" id="ENOG502S2DX">
    <property type="taxonomic scope" value="Eukaryota"/>
</dbReference>
<gene>
    <name evidence="2" type="ORF">OCS_02436</name>
</gene>
<dbReference type="AlphaFoldDB" id="T5AJ42"/>
<feature type="region of interest" description="Disordered" evidence="1">
    <location>
        <begin position="792"/>
        <end position="1036"/>
    </location>
</feature>
<feature type="compositionally biased region" description="Basic residues" evidence="1">
    <location>
        <begin position="105"/>
        <end position="114"/>
    </location>
</feature>
<feature type="region of interest" description="Disordered" evidence="1">
    <location>
        <begin position="129"/>
        <end position="371"/>
    </location>
</feature>
<feature type="compositionally biased region" description="Polar residues" evidence="1">
    <location>
        <begin position="242"/>
        <end position="253"/>
    </location>
</feature>